<accession>A0ABX7DUF7</accession>
<evidence type="ECO:0000259" key="3">
    <source>
        <dbReference type="PROSITE" id="PS50011"/>
    </source>
</evidence>
<sequence length="281" mass="31923">MKAILKNIASQNNFNFIDCKPLSGGDINKVFLLKCEEGNYVVKINNASKFPGMFQAEAKGLQLLQATESFQIPKIIAVGVFQNHSYLMMEYLKTGTPNSNFWKKFAENLATLHRTTQQNFGLDHDNYIGSLPQKNGFCSSASEFYITQRLEPQFKMASDKGFHFNNLEGFFKNISVEIPNDPPSLIHGDLWNGNYMVSETDEPVLIDPAVAFAPREMDIAMMKLFGGFSEEVFLAYNAIFQLSEGWKERVPLWQLYYLLVHLNLFGSGYLSPVNSVMKRYS</sequence>
<protein>
    <submittedName>
        <fullName evidence="4">Fructosamine kinase family protein</fullName>
    </submittedName>
</protein>
<dbReference type="InterPro" id="IPR000719">
    <property type="entry name" value="Prot_kinase_dom"/>
</dbReference>
<dbReference type="EMBL" id="CP068439">
    <property type="protein sequence ID" value="QQX77246.1"/>
    <property type="molecule type" value="Genomic_DNA"/>
</dbReference>
<dbReference type="Gene3D" id="3.30.200.20">
    <property type="entry name" value="Phosphorylase Kinase, domain 1"/>
    <property type="match status" value="1"/>
</dbReference>
<keyword evidence="5" id="KW-1185">Reference proteome</keyword>
<dbReference type="PIRSF" id="PIRSF006221">
    <property type="entry name" value="Ketosamine-3-kinase"/>
    <property type="match status" value="1"/>
</dbReference>
<dbReference type="PROSITE" id="PS50011">
    <property type="entry name" value="PROTEIN_KINASE_DOM"/>
    <property type="match status" value="1"/>
</dbReference>
<dbReference type="Proteomes" id="UP000629420">
    <property type="component" value="Chromosome"/>
</dbReference>
<dbReference type="SUPFAM" id="SSF56112">
    <property type="entry name" value="Protein kinase-like (PK-like)"/>
    <property type="match status" value="1"/>
</dbReference>
<feature type="domain" description="Protein kinase" evidence="3">
    <location>
        <begin position="16"/>
        <end position="281"/>
    </location>
</feature>
<proteinExistence type="inferred from homology"/>
<name>A0ABX7DUF7_9FLAO</name>
<organism evidence="4 5">
    <name type="scientific">Aequorivita iocasae</name>
    <dbReference type="NCBI Taxonomy" id="2803865"/>
    <lineage>
        <taxon>Bacteria</taxon>
        <taxon>Pseudomonadati</taxon>
        <taxon>Bacteroidota</taxon>
        <taxon>Flavobacteriia</taxon>
        <taxon>Flavobacteriales</taxon>
        <taxon>Flavobacteriaceae</taxon>
        <taxon>Aequorivita</taxon>
    </lineage>
</organism>
<comment type="similarity">
    <text evidence="1 2">Belongs to the fructosamine kinase family.</text>
</comment>
<dbReference type="Gene3D" id="3.90.1200.10">
    <property type="match status" value="1"/>
</dbReference>
<dbReference type="PANTHER" id="PTHR12149">
    <property type="entry name" value="FRUCTOSAMINE 3 KINASE-RELATED PROTEIN"/>
    <property type="match status" value="1"/>
</dbReference>
<evidence type="ECO:0000313" key="5">
    <source>
        <dbReference type="Proteomes" id="UP000629420"/>
    </source>
</evidence>
<evidence type="ECO:0000313" key="4">
    <source>
        <dbReference type="EMBL" id="QQX77246.1"/>
    </source>
</evidence>
<keyword evidence="2 4" id="KW-0418">Kinase</keyword>
<dbReference type="InterPro" id="IPR011009">
    <property type="entry name" value="Kinase-like_dom_sf"/>
</dbReference>
<dbReference type="PANTHER" id="PTHR12149:SF8">
    <property type="entry name" value="PROTEIN-RIBULOSAMINE 3-KINASE"/>
    <property type="match status" value="1"/>
</dbReference>
<keyword evidence="2" id="KW-0808">Transferase</keyword>
<dbReference type="InterPro" id="IPR016477">
    <property type="entry name" value="Fructo-/Ketosamine-3-kinase"/>
</dbReference>
<reference evidence="4 5" key="1">
    <citation type="submission" date="2021-01" db="EMBL/GenBank/DDBJ databases">
        <title>Aequorivita sp. strain KX20305, a bacterium isolated from the sediment collected at a cold seep field in South China Sea.</title>
        <authorList>
            <person name="Zhang H."/>
            <person name="Li C."/>
        </authorList>
    </citation>
    <scope>NUCLEOTIDE SEQUENCE [LARGE SCALE GENOMIC DNA]</scope>
    <source>
        <strain evidence="4 5">KX20305</strain>
    </source>
</reference>
<dbReference type="Pfam" id="PF03881">
    <property type="entry name" value="Fructosamin_kin"/>
    <property type="match status" value="1"/>
</dbReference>
<evidence type="ECO:0000256" key="1">
    <source>
        <dbReference type="ARBA" id="ARBA00009460"/>
    </source>
</evidence>
<dbReference type="RefSeq" id="WP_202337147.1">
    <property type="nucleotide sequence ID" value="NZ_CP068439.1"/>
</dbReference>
<evidence type="ECO:0000256" key="2">
    <source>
        <dbReference type="PIRNR" id="PIRNR006221"/>
    </source>
</evidence>
<gene>
    <name evidence="4" type="ORF">JK629_02950</name>
</gene>
<dbReference type="GO" id="GO:0016301">
    <property type="term" value="F:kinase activity"/>
    <property type="evidence" value="ECO:0007669"/>
    <property type="project" value="UniProtKB-KW"/>
</dbReference>